<protein>
    <recommendedName>
        <fullName evidence="3">Replication factor A C-terminal domain-containing protein</fullName>
    </recommendedName>
</protein>
<evidence type="ECO:0000313" key="2">
    <source>
        <dbReference type="Proteomes" id="UP000683360"/>
    </source>
</evidence>
<organism evidence="1 2">
    <name type="scientific">Mytilus edulis</name>
    <name type="common">Blue mussel</name>
    <dbReference type="NCBI Taxonomy" id="6550"/>
    <lineage>
        <taxon>Eukaryota</taxon>
        <taxon>Metazoa</taxon>
        <taxon>Spiralia</taxon>
        <taxon>Lophotrochozoa</taxon>
        <taxon>Mollusca</taxon>
        <taxon>Bivalvia</taxon>
        <taxon>Autobranchia</taxon>
        <taxon>Pteriomorphia</taxon>
        <taxon>Mytilida</taxon>
        <taxon>Mytiloidea</taxon>
        <taxon>Mytilidae</taxon>
        <taxon>Mytilinae</taxon>
        <taxon>Mytilus</taxon>
    </lineage>
</organism>
<evidence type="ECO:0000313" key="1">
    <source>
        <dbReference type="EMBL" id="CAG2194972.1"/>
    </source>
</evidence>
<comment type="caution">
    <text evidence="1">The sequence shown here is derived from an EMBL/GenBank/DDBJ whole genome shotgun (WGS) entry which is preliminary data.</text>
</comment>
<dbReference type="OrthoDB" id="10375819at2759"/>
<dbReference type="EMBL" id="CAJPWZ010000501">
    <property type="protein sequence ID" value="CAG2194972.1"/>
    <property type="molecule type" value="Genomic_DNA"/>
</dbReference>
<reference evidence="1" key="1">
    <citation type="submission" date="2021-03" db="EMBL/GenBank/DDBJ databases">
        <authorList>
            <person name="Bekaert M."/>
        </authorList>
    </citation>
    <scope>NUCLEOTIDE SEQUENCE</scope>
</reference>
<proteinExistence type="predicted"/>
<dbReference type="Gene3D" id="2.40.50.140">
    <property type="entry name" value="Nucleic acid-binding proteins"/>
    <property type="match status" value="1"/>
</dbReference>
<dbReference type="InterPro" id="IPR012340">
    <property type="entry name" value="NA-bd_OB-fold"/>
</dbReference>
<dbReference type="Proteomes" id="UP000683360">
    <property type="component" value="Unassembled WGS sequence"/>
</dbReference>
<gene>
    <name evidence="1" type="ORF">MEDL_9964</name>
</gene>
<dbReference type="AlphaFoldDB" id="A0A8S3QHQ9"/>
<accession>A0A8S3QHQ9</accession>
<name>A0A8S3QHQ9_MYTED</name>
<sequence length="167" mass="19141">MAKKLLKGENLDIFTNKTMSIKEIKDLKYSQEMATVVGVQLMCFRKDQEFDLVYDTCSIVPSHGKLIAKADQLFCKTCVKIVSGQKMVQLKAEVKDDSEKCMWVSIFNQCSKVILEGQYATFIKCSHFERVQILKNIEEDESLNYVFEVNVKKGKFTNVIAKSITKM</sequence>
<keyword evidence="2" id="KW-1185">Reference proteome</keyword>
<evidence type="ECO:0008006" key="3">
    <source>
        <dbReference type="Google" id="ProtNLM"/>
    </source>
</evidence>